<name>A0A699QWB7_TANCI</name>
<sequence length="156" mass="16931">SGNVSFTNEHVMKLMSLLNDKGSSAGQSNIAGANQHMTNNIKDIVNLVDVSDLKLTVGHPNGTLAKITHVGNLKLNNDVMLFDVLVIPEYTGLKKGRVLGTGSEFGSLYLFDKEYNKSTVANNSSLNLSNIDHEGPCEVCHKAKQTRDSFPLSENK</sequence>
<gene>
    <name evidence="1" type="ORF">Tci_851499</name>
</gene>
<evidence type="ECO:0000313" key="1">
    <source>
        <dbReference type="EMBL" id="GFC79529.1"/>
    </source>
</evidence>
<comment type="caution">
    <text evidence="1">The sequence shown here is derived from an EMBL/GenBank/DDBJ whole genome shotgun (WGS) entry which is preliminary data.</text>
</comment>
<feature type="non-terminal residue" evidence="1">
    <location>
        <position position="1"/>
    </location>
</feature>
<protein>
    <submittedName>
        <fullName evidence="1">Ribonuclease H-like domain-containing protein</fullName>
    </submittedName>
</protein>
<reference evidence="1" key="1">
    <citation type="journal article" date="2019" name="Sci. Rep.">
        <title>Draft genome of Tanacetum cinerariifolium, the natural source of mosquito coil.</title>
        <authorList>
            <person name="Yamashiro T."/>
            <person name="Shiraishi A."/>
            <person name="Satake H."/>
            <person name="Nakayama K."/>
        </authorList>
    </citation>
    <scope>NUCLEOTIDE SEQUENCE</scope>
</reference>
<dbReference type="EMBL" id="BKCJ011070864">
    <property type="protein sequence ID" value="GFC79529.1"/>
    <property type="molecule type" value="Genomic_DNA"/>
</dbReference>
<accession>A0A699QWB7</accession>
<proteinExistence type="predicted"/>
<dbReference type="AlphaFoldDB" id="A0A699QWB7"/>
<organism evidence="1">
    <name type="scientific">Tanacetum cinerariifolium</name>
    <name type="common">Dalmatian daisy</name>
    <name type="synonym">Chrysanthemum cinerariifolium</name>
    <dbReference type="NCBI Taxonomy" id="118510"/>
    <lineage>
        <taxon>Eukaryota</taxon>
        <taxon>Viridiplantae</taxon>
        <taxon>Streptophyta</taxon>
        <taxon>Embryophyta</taxon>
        <taxon>Tracheophyta</taxon>
        <taxon>Spermatophyta</taxon>
        <taxon>Magnoliopsida</taxon>
        <taxon>eudicotyledons</taxon>
        <taxon>Gunneridae</taxon>
        <taxon>Pentapetalae</taxon>
        <taxon>asterids</taxon>
        <taxon>campanulids</taxon>
        <taxon>Asterales</taxon>
        <taxon>Asteraceae</taxon>
        <taxon>Asteroideae</taxon>
        <taxon>Anthemideae</taxon>
        <taxon>Anthemidinae</taxon>
        <taxon>Tanacetum</taxon>
    </lineage>
</organism>